<feature type="compositionally biased region" description="Acidic residues" evidence="1">
    <location>
        <begin position="68"/>
        <end position="79"/>
    </location>
</feature>
<organism evidence="2 3">
    <name type="scientific">Aliikangiella coralliicola</name>
    <dbReference type="NCBI Taxonomy" id="2592383"/>
    <lineage>
        <taxon>Bacteria</taxon>
        <taxon>Pseudomonadati</taxon>
        <taxon>Pseudomonadota</taxon>
        <taxon>Gammaproteobacteria</taxon>
        <taxon>Oceanospirillales</taxon>
        <taxon>Pleioneaceae</taxon>
        <taxon>Aliikangiella</taxon>
    </lineage>
</organism>
<comment type="caution">
    <text evidence="2">The sequence shown here is derived from an EMBL/GenBank/DDBJ whole genome shotgun (WGS) entry which is preliminary data.</text>
</comment>
<feature type="region of interest" description="Disordered" evidence="1">
    <location>
        <begin position="65"/>
        <end position="94"/>
    </location>
</feature>
<protein>
    <submittedName>
        <fullName evidence="2">Uncharacterized protein</fullName>
    </submittedName>
</protein>
<reference evidence="2 3" key="1">
    <citation type="submission" date="2019-07" db="EMBL/GenBank/DDBJ databases">
        <title>Draft genome for Aliikangiella sp. M105.</title>
        <authorList>
            <person name="Wang G."/>
        </authorList>
    </citation>
    <scope>NUCLEOTIDE SEQUENCE [LARGE SCALE GENOMIC DNA]</scope>
    <source>
        <strain evidence="2 3">M105</strain>
    </source>
</reference>
<accession>A0A545U4W0</accession>
<proteinExistence type="predicted"/>
<dbReference type="AlphaFoldDB" id="A0A545U4W0"/>
<dbReference type="EMBL" id="VIKS01000014">
    <property type="protein sequence ID" value="TQV84510.1"/>
    <property type="molecule type" value="Genomic_DNA"/>
</dbReference>
<evidence type="ECO:0000256" key="1">
    <source>
        <dbReference type="SAM" id="MobiDB-lite"/>
    </source>
</evidence>
<dbReference type="RefSeq" id="WP_142934190.1">
    <property type="nucleotide sequence ID" value="NZ_ML660170.1"/>
</dbReference>
<evidence type="ECO:0000313" key="2">
    <source>
        <dbReference type="EMBL" id="TQV84510.1"/>
    </source>
</evidence>
<dbReference type="Proteomes" id="UP000315439">
    <property type="component" value="Unassembled WGS sequence"/>
</dbReference>
<keyword evidence="3" id="KW-1185">Reference proteome</keyword>
<name>A0A545U4W0_9GAMM</name>
<evidence type="ECO:0000313" key="3">
    <source>
        <dbReference type="Proteomes" id="UP000315439"/>
    </source>
</evidence>
<gene>
    <name evidence="2" type="ORF">FLL46_23130</name>
</gene>
<sequence>MKKILEAIEKLGCGVSFDEDFASLDKVLGDIELSDDEISALKSGDRAQLEQLLGTRSKIVCMLVPAKDDDDEDQDSDDKGDDKDSGESNIVVNF</sequence>